<proteinExistence type="predicted"/>
<protein>
    <submittedName>
        <fullName evidence="3">Uncharacterized protein</fullName>
    </submittedName>
</protein>
<comment type="caution">
    <text evidence="3">The sequence shown here is derived from an EMBL/GenBank/DDBJ whole genome shotgun (WGS) entry which is preliminary data.</text>
</comment>
<dbReference type="Proteomes" id="UP001250932">
    <property type="component" value="Unassembled WGS sequence"/>
</dbReference>
<dbReference type="EMBL" id="JAQOUE010000001">
    <property type="protein sequence ID" value="MDT7041726.1"/>
    <property type="molecule type" value="Genomic_DNA"/>
</dbReference>
<evidence type="ECO:0000313" key="4">
    <source>
        <dbReference type="Proteomes" id="UP001250932"/>
    </source>
</evidence>
<feature type="region of interest" description="Disordered" evidence="1">
    <location>
        <begin position="28"/>
        <end position="80"/>
    </location>
</feature>
<evidence type="ECO:0000313" key="3">
    <source>
        <dbReference type="EMBL" id="MDT7041726.1"/>
    </source>
</evidence>
<evidence type="ECO:0000256" key="2">
    <source>
        <dbReference type="SAM" id="SignalP"/>
    </source>
</evidence>
<dbReference type="RefSeq" id="WP_313832074.1">
    <property type="nucleotide sequence ID" value="NZ_JAQOUE010000001.1"/>
</dbReference>
<gene>
    <name evidence="3" type="ORF">PPG34_05140</name>
</gene>
<feature type="signal peptide" evidence="2">
    <location>
        <begin position="1"/>
        <end position="25"/>
    </location>
</feature>
<organism evidence="3 4">
    <name type="scientific">Candidatus Nitronereus thalassa</name>
    <dbReference type="NCBI Taxonomy" id="3020898"/>
    <lineage>
        <taxon>Bacteria</taxon>
        <taxon>Pseudomonadati</taxon>
        <taxon>Nitrospirota</taxon>
        <taxon>Nitrospiria</taxon>
        <taxon>Nitrospirales</taxon>
        <taxon>Nitrospiraceae</taxon>
        <taxon>Candidatus Nitronereus</taxon>
    </lineage>
</organism>
<feature type="compositionally biased region" description="Basic residues" evidence="1">
    <location>
        <begin position="54"/>
        <end position="73"/>
    </location>
</feature>
<accession>A0ABU3K5S4</accession>
<keyword evidence="2" id="KW-0732">Signal</keyword>
<feature type="chain" id="PRO_5045961115" evidence="2">
    <location>
        <begin position="26"/>
        <end position="80"/>
    </location>
</feature>
<reference evidence="3 4" key="1">
    <citation type="journal article" date="2023" name="ISME J.">
        <title>Cultivation and genomic characterization of novel and ubiquitous marine nitrite-oxidizing bacteria from the Nitrospirales.</title>
        <authorList>
            <person name="Mueller A.J."/>
            <person name="Daebeler A."/>
            <person name="Herbold C.W."/>
            <person name="Kirkegaard R.H."/>
            <person name="Daims H."/>
        </authorList>
    </citation>
    <scope>NUCLEOTIDE SEQUENCE [LARGE SCALE GENOMIC DNA]</scope>
    <source>
        <strain evidence="3 4">EB</strain>
    </source>
</reference>
<sequence length="80" mass="8460">MSSQPTTIVALFTALTFTLGTPVFAEPEVSQPAAPPAEQHMGADHAAAPAKSEAKHKKMAKKKRSGKKAKKENKKSGDES</sequence>
<keyword evidence="4" id="KW-1185">Reference proteome</keyword>
<evidence type="ECO:0000256" key="1">
    <source>
        <dbReference type="SAM" id="MobiDB-lite"/>
    </source>
</evidence>
<name>A0ABU3K5S4_9BACT</name>